<dbReference type="Proteomes" id="UP000248749">
    <property type="component" value="Unassembled WGS sequence"/>
</dbReference>
<proteinExistence type="predicted"/>
<evidence type="ECO:0000313" key="2">
    <source>
        <dbReference type="Proteomes" id="UP000248749"/>
    </source>
</evidence>
<dbReference type="OrthoDB" id="7871924at2"/>
<dbReference type="EMBL" id="POUB01000010">
    <property type="protein sequence ID" value="PZG02324.1"/>
    <property type="molecule type" value="Genomic_DNA"/>
</dbReference>
<protein>
    <submittedName>
        <fullName evidence="1">Uncharacterized protein</fullName>
    </submittedName>
</protein>
<gene>
    <name evidence="1" type="ORF">C1I99_03005</name>
</gene>
<keyword evidence="2" id="KW-1185">Reference proteome</keyword>
<comment type="caution">
    <text evidence="1">The sequence shown here is derived from an EMBL/GenBank/DDBJ whole genome shotgun (WGS) entry which is preliminary data.</text>
</comment>
<evidence type="ECO:0000313" key="1">
    <source>
        <dbReference type="EMBL" id="PZG02324.1"/>
    </source>
</evidence>
<dbReference type="AlphaFoldDB" id="A0A2W2EBY4"/>
<reference evidence="1 2" key="1">
    <citation type="submission" date="2018-01" db="EMBL/GenBank/DDBJ databases">
        <title>Draft genome sequence of Salinispora sp. 13K206.</title>
        <authorList>
            <person name="Sahin N."/>
            <person name="Saygin H."/>
            <person name="Ay H."/>
        </authorList>
    </citation>
    <scope>NUCLEOTIDE SEQUENCE [LARGE SCALE GENOMIC DNA]</scope>
    <source>
        <strain evidence="1 2">13K206</strain>
    </source>
</reference>
<name>A0A2W2EBY4_9ACTN</name>
<accession>A0A2W2EBY4</accession>
<organism evidence="1 2">
    <name type="scientific">Micromonospora deserti</name>
    <dbReference type="NCBI Taxonomy" id="2070366"/>
    <lineage>
        <taxon>Bacteria</taxon>
        <taxon>Bacillati</taxon>
        <taxon>Actinomycetota</taxon>
        <taxon>Actinomycetes</taxon>
        <taxon>Micromonosporales</taxon>
        <taxon>Micromonosporaceae</taxon>
        <taxon>Micromonospora</taxon>
    </lineage>
</organism>
<sequence length="160" mass="17631">MLSIVSDSYIRLIPTNPDWQPTHEAAAAAVAYVASLFSGPDDAVEEVEYEFYDRVTLIDAGENTSQITCSRCGRDIGLDWLGDLVRGNGSLSFDHLDVTVPCCNAVVPLNILHYDWPIGFARFEVSAMNPTRAQYELETEEVARVADLLGHAVAQILAHY</sequence>
<dbReference type="RefSeq" id="WP_111132625.1">
    <property type="nucleotide sequence ID" value="NZ_POUB01000010.1"/>
</dbReference>